<evidence type="ECO:0000313" key="2">
    <source>
        <dbReference type="Proteomes" id="UP000199101"/>
    </source>
</evidence>
<dbReference type="STRING" id="410764.GA0061103_5892"/>
<organism evidence="1 2">
    <name type="scientific">Rhizobium multihospitium</name>
    <dbReference type="NCBI Taxonomy" id="410764"/>
    <lineage>
        <taxon>Bacteria</taxon>
        <taxon>Pseudomonadati</taxon>
        <taxon>Pseudomonadota</taxon>
        <taxon>Alphaproteobacteria</taxon>
        <taxon>Hyphomicrobiales</taxon>
        <taxon>Rhizobiaceae</taxon>
        <taxon>Rhizobium/Agrobacterium group</taxon>
        <taxon>Rhizobium</taxon>
    </lineage>
</organism>
<reference evidence="2" key="1">
    <citation type="submission" date="2016-08" db="EMBL/GenBank/DDBJ databases">
        <authorList>
            <person name="Varghese N."/>
            <person name="Submissions Spin"/>
        </authorList>
    </citation>
    <scope>NUCLEOTIDE SEQUENCE [LARGE SCALE GENOMIC DNA]</scope>
    <source>
        <strain evidence="2">HAMBI 2975</strain>
    </source>
</reference>
<name>A0A1C3WNX2_9HYPH</name>
<protein>
    <submittedName>
        <fullName evidence="1">Uncharacterized protein</fullName>
    </submittedName>
</protein>
<dbReference type="OrthoDB" id="6906417at2"/>
<dbReference type="AlphaFoldDB" id="A0A1C3WNX2"/>
<keyword evidence="2" id="KW-1185">Reference proteome</keyword>
<accession>A0A1C3WNX2</accession>
<evidence type="ECO:0000313" key="1">
    <source>
        <dbReference type="EMBL" id="SCB41671.1"/>
    </source>
</evidence>
<dbReference type="Proteomes" id="UP000199101">
    <property type="component" value="Unassembled WGS sequence"/>
</dbReference>
<dbReference type="RefSeq" id="WP_092715622.1">
    <property type="nucleotide sequence ID" value="NZ_FMAG01000006.1"/>
</dbReference>
<gene>
    <name evidence="1" type="ORF">GA0061103_5892</name>
</gene>
<sequence length="73" mass="8663">MKKSEAEKAIRSLSTTWFRSLPEAEKEHPSFGSFKSWMRSNGYGHYLDFRSTGGADEAAEWWFDQELKQTWRR</sequence>
<dbReference type="EMBL" id="FMAG01000006">
    <property type="protein sequence ID" value="SCB41671.1"/>
    <property type="molecule type" value="Genomic_DNA"/>
</dbReference>
<proteinExistence type="predicted"/>